<dbReference type="Proteomes" id="UP000218231">
    <property type="component" value="Unassembled WGS sequence"/>
</dbReference>
<protein>
    <submittedName>
        <fullName evidence="1">Uncharacterized protein</fullName>
    </submittedName>
</protein>
<keyword evidence="2" id="KW-1185">Reference proteome</keyword>
<dbReference type="EMBL" id="LIAE01007010">
    <property type="protein sequence ID" value="PAV82969.1"/>
    <property type="molecule type" value="Genomic_DNA"/>
</dbReference>
<name>A0A2A2L9U6_9BILA</name>
<proteinExistence type="predicted"/>
<dbReference type="AlphaFoldDB" id="A0A2A2L9U6"/>
<sequence>MSHIREPIPRQAPSTITLAMTGSIGRRASILPSGHGLGLDDHVVGRLLDRLGQEVSDRAETQQLDGEGHLMQGSAQNLGGRMFVQPEIRQFMKALGYEEQSLRTKCVSCKPTRIRCI</sequence>
<organism evidence="1 2">
    <name type="scientific">Diploscapter pachys</name>
    <dbReference type="NCBI Taxonomy" id="2018661"/>
    <lineage>
        <taxon>Eukaryota</taxon>
        <taxon>Metazoa</taxon>
        <taxon>Ecdysozoa</taxon>
        <taxon>Nematoda</taxon>
        <taxon>Chromadorea</taxon>
        <taxon>Rhabditida</taxon>
        <taxon>Rhabditina</taxon>
        <taxon>Rhabditomorpha</taxon>
        <taxon>Rhabditoidea</taxon>
        <taxon>Rhabditidae</taxon>
        <taxon>Diploscapter</taxon>
    </lineage>
</organism>
<evidence type="ECO:0000313" key="1">
    <source>
        <dbReference type="EMBL" id="PAV82969.1"/>
    </source>
</evidence>
<gene>
    <name evidence="1" type="ORF">WR25_08192</name>
</gene>
<comment type="caution">
    <text evidence="1">The sequence shown here is derived from an EMBL/GenBank/DDBJ whole genome shotgun (WGS) entry which is preliminary data.</text>
</comment>
<evidence type="ECO:0000313" key="2">
    <source>
        <dbReference type="Proteomes" id="UP000218231"/>
    </source>
</evidence>
<reference evidence="1 2" key="1">
    <citation type="journal article" date="2017" name="Curr. Biol.">
        <title>Genome architecture and evolution of a unichromosomal asexual nematode.</title>
        <authorList>
            <person name="Fradin H."/>
            <person name="Zegar C."/>
            <person name="Gutwein M."/>
            <person name="Lucas J."/>
            <person name="Kovtun M."/>
            <person name="Corcoran D."/>
            <person name="Baugh L.R."/>
            <person name="Kiontke K."/>
            <person name="Gunsalus K."/>
            <person name="Fitch D.H."/>
            <person name="Piano F."/>
        </authorList>
    </citation>
    <scope>NUCLEOTIDE SEQUENCE [LARGE SCALE GENOMIC DNA]</scope>
    <source>
        <strain evidence="1">PF1309</strain>
    </source>
</reference>
<accession>A0A2A2L9U6</accession>